<dbReference type="AlphaFoldDB" id="A0A1I3TA02"/>
<sequence>MEELLPYYERELSFLRRYSRDFAERYPKIAARLAMSGEHCEDPHVERMIESFALLGARINKKLDDDYPEFTEALLEVLYPHYLRPFPSCSIAQLGTAAAFSHLTEPATIERGTEFKSRPIRGVQCRFRTAYDVTLAPIRISEAKYTSVAMAPSATVLPGNATAIVSVTFESTSPQLDLSAMKIDKLRAYLHGEQSFIAALSDCLFVNGLAAYVEGDRRGVWTALRTLPFAEVGYSEEDALIDYPAKSHPAYRLLTEYFAFPDKFNFVDFDLPAMTRASGRCQRLTLHIVLKEVRSDSHVARLLDGLASHHMRLFCTPVVNLFKQHGEPVRVSHQAISYPVIAESRRAFAYEVYSIDSVQLVRQQAHEETVIEFRPFYSLHHGEAARMGHYWFSRRNDWVAQKSPGYETEISIVDIDFEPSSPQTDTLSIELTCTNRDLPASLAVGLEGGDLFLEGGSLTGSISMLRRPTPSVHFERGRAAHWRLISHLALNHVSLASNGLAALKEMLVLYDLRRTAVSARYIDGITGIEQHAAVQWLPGKPFATFVRGIEIRLTIDEEHFVGTSLGAFVRVIDTFFGLYVHLNSFVQLVVLSKRTGEEILRCKPRSGESILA</sequence>
<dbReference type="RefSeq" id="WP_091017972.1">
    <property type="nucleotide sequence ID" value="NZ_CP041743.1"/>
</dbReference>
<dbReference type="PANTHER" id="PTHR35370">
    <property type="entry name" value="CYTOPLASMIC PROTEIN-RELATED-RELATED"/>
    <property type="match status" value="1"/>
</dbReference>
<gene>
    <name evidence="1" type="ORF">SAMN05192543_109166</name>
</gene>
<dbReference type="STRING" id="420953.SAMN05192543_109166"/>
<accession>A0A1I3TA02</accession>
<dbReference type="Pfam" id="PF05947">
    <property type="entry name" value="T6SS_TssF"/>
    <property type="match status" value="1"/>
</dbReference>
<dbReference type="PANTHER" id="PTHR35370:SF1">
    <property type="entry name" value="TYPE VI SECRETION SYSTEM COMPONENT TSSF1"/>
    <property type="match status" value="1"/>
</dbReference>
<reference evidence="1 2" key="1">
    <citation type="submission" date="2016-10" db="EMBL/GenBank/DDBJ databases">
        <authorList>
            <person name="de Groot N.N."/>
        </authorList>
    </citation>
    <scope>NUCLEOTIDE SEQUENCE [LARGE SCALE GENOMIC DNA]</scope>
    <source>
        <strain evidence="1 2">LMG 23650</strain>
    </source>
</reference>
<evidence type="ECO:0000313" key="1">
    <source>
        <dbReference type="EMBL" id="SFJ67440.1"/>
    </source>
</evidence>
<protein>
    <submittedName>
        <fullName evidence="1">Type VI secretion system protein ImpG</fullName>
    </submittedName>
</protein>
<proteinExistence type="predicted"/>
<dbReference type="InterPro" id="IPR010272">
    <property type="entry name" value="T6SS_TssF"/>
</dbReference>
<name>A0A1I3TA02_9BURK</name>
<organism evidence="1 2">
    <name type="scientific">Paraburkholderia megapolitana</name>
    <dbReference type="NCBI Taxonomy" id="420953"/>
    <lineage>
        <taxon>Bacteria</taxon>
        <taxon>Pseudomonadati</taxon>
        <taxon>Pseudomonadota</taxon>
        <taxon>Betaproteobacteria</taxon>
        <taxon>Burkholderiales</taxon>
        <taxon>Burkholderiaceae</taxon>
        <taxon>Paraburkholderia</taxon>
    </lineage>
</organism>
<keyword evidence="2" id="KW-1185">Reference proteome</keyword>
<dbReference type="EMBL" id="FOQU01000009">
    <property type="protein sequence ID" value="SFJ67440.1"/>
    <property type="molecule type" value="Genomic_DNA"/>
</dbReference>
<dbReference type="OrthoDB" id="9763676at2"/>
<dbReference type="Proteomes" id="UP000199548">
    <property type="component" value="Unassembled WGS sequence"/>
</dbReference>
<evidence type="ECO:0000313" key="2">
    <source>
        <dbReference type="Proteomes" id="UP000199548"/>
    </source>
</evidence>
<dbReference type="PIRSF" id="PIRSF028304">
    <property type="entry name" value="UCP028304"/>
    <property type="match status" value="1"/>
</dbReference>
<dbReference type="NCBIfam" id="TIGR03359">
    <property type="entry name" value="VI_chp_6"/>
    <property type="match status" value="1"/>
</dbReference>